<keyword evidence="4" id="KW-1185">Reference proteome</keyword>
<evidence type="ECO:0000256" key="1">
    <source>
        <dbReference type="SAM" id="MobiDB-lite"/>
    </source>
</evidence>
<keyword evidence="2" id="KW-0472">Membrane</keyword>
<gene>
    <name evidence="3" type="ORF">HGA13_02435</name>
</gene>
<dbReference type="RefSeq" id="WP_168443383.1">
    <property type="nucleotide sequence ID" value="NZ_JAAXOO010000001.1"/>
</dbReference>
<feature type="region of interest" description="Disordered" evidence="1">
    <location>
        <begin position="206"/>
        <end position="227"/>
    </location>
</feature>
<organism evidence="3 4">
    <name type="scientific">Nocardia speluncae</name>
    <dbReference type="NCBI Taxonomy" id="419477"/>
    <lineage>
        <taxon>Bacteria</taxon>
        <taxon>Bacillati</taxon>
        <taxon>Actinomycetota</taxon>
        <taxon>Actinomycetes</taxon>
        <taxon>Mycobacteriales</taxon>
        <taxon>Nocardiaceae</taxon>
        <taxon>Nocardia</taxon>
    </lineage>
</organism>
<protein>
    <recommendedName>
        <fullName evidence="5">DUF3558 domain-containing protein</fullName>
    </recommendedName>
</protein>
<dbReference type="AlphaFoldDB" id="A0A846X916"/>
<feature type="region of interest" description="Disordered" evidence="1">
    <location>
        <begin position="90"/>
        <end position="114"/>
    </location>
</feature>
<evidence type="ECO:0008006" key="5">
    <source>
        <dbReference type="Google" id="ProtNLM"/>
    </source>
</evidence>
<feature type="region of interest" description="Disordered" evidence="1">
    <location>
        <begin position="140"/>
        <end position="168"/>
    </location>
</feature>
<evidence type="ECO:0000313" key="4">
    <source>
        <dbReference type="Proteomes" id="UP000565715"/>
    </source>
</evidence>
<feature type="compositionally biased region" description="Polar residues" evidence="1">
    <location>
        <begin position="211"/>
        <end position="220"/>
    </location>
</feature>
<proteinExistence type="predicted"/>
<sequence>MTDPRQGPGHSLAGNADPAGRQPHFSNGGETHPVPGYGSPGQGYLPPPPQFMSSPAGRGKSGMIVAGVIGLVVTLAAGVVIGVLIAGGGSEQRPTAVAASSSAPARPSGAPTTVPLPEAAPGMYSMKGIANACDLVDPTPLHQWSSTSDRAPYHHETPPSDDGPGSLSCQFTYKSQSADGVHWNQAAIDLQVEFTAAGSAPAYDQWKQEDTTGPESSSGEVTGIGSQGYWHTETADSTDTTGLDYIVGVQDDNVSLRVRIPILRQHGEPLTNPDELGVIARNQARQTLDGLKRK</sequence>
<reference evidence="3 4" key="1">
    <citation type="submission" date="2020-04" db="EMBL/GenBank/DDBJ databases">
        <title>MicrobeNet Type strains.</title>
        <authorList>
            <person name="Nicholson A.C."/>
        </authorList>
    </citation>
    <scope>NUCLEOTIDE SEQUENCE [LARGE SCALE GENOMIC DNA]</scope>
    <source>
        <strain evidence="3 4">DSM 45078</strain>
    </source>
</reference>
<name>A0A846X916_9NOCA</name>
<keyword evidence="2" id="KW-1133">Transmembrane helix</keyword>
<feature type="transmembrane region" description="Helical" evidence="2">
    <location>
        <begin position="62"/>
        <end position="86"/>
    </location>
</feature>
<dbReference type="Proteomes" id="UP000565715">
    <property type="component" value="Unassembled WGS sequence"/>
</dbReference>
<dbReference type="EMBL" id="JAAXOO010000001">
    <property type="protein sequence ID" value="NKY31935.1"/>
    <property type="molecule type" value="Genomic_DNA"/>
</dbReference>
<accession>A0A846X916</accession>
<evidence type="ECO:0000256" key="2">
    <source>
        <dbReference type="SAM" id="Phobius"/>
    </source>
</evidence>
<feature type="region of interest" description="Disordered" evidence="1">
    <location>
        <begin position="1"/>
        <end position="56"/>
    </location>
</feature>
<evidence type="ECO:0000313" key="3">
    <source>
        <dbReference type="EMBL" id="NKY31935.1"/>
    </source>
</evidence>
<feature type="compositionally biased region" description="Low complexity" evidence="1">
    <location>
        <begin position="94"/>
        <end position="113"/>
    </location>
</feature>
<comment type="caution">
    <text evidence="3">The sequence shown here is derived from an EMBL/GenBank/DDBJ whole genome shotgun (WGS) entry which is preliminary data.</text>
</comment>
<keyword evidence="2" id="KW-0812">Transmembrane</keyword>